<dbReference type="Gene3D" id="1.25.10.10">
    <property type="entry name" value="Leucine-rich Repeat Variant"/>
    <property type="match status" value="1"/>
</dbReference>
<reference evidence="2 3" key="1">
    <citation type="submission" date="2018-01" db="EMBL/GenBank/DDBJ databases">
        <title>Complete genome sequence of Streptomyces lunaelactis MM109T, a Ferroverdin A producer isolated from cave moonmilk deposits.</title>
        <authorList>
            <person name="Naome A."/>
            <person name="Martinet L."/>
            <person name="Maciejewska M."/>
            <person name="Anderssen S."/>
            <person name="Adam D."/>
            <person name="Tenconi E."/>
            <person name="Deflandre B."/>
            <person name="Arguelles-Arias A."/>
            <person name="Calusinska M."/>
            <person name="Copieters W."/>
            <person name="Karim L."/>
            <person name="Hanikenne M."/>
            <person name="Baurain D."/>
            <person name="van Wezel G."/>
            <person name="Smargiasso N."/>
            <person name="de Pauw E."/>
            <person name="Delfosse P."/>
            <person name="Rigali S."/>
        </authorList>
    </citation>
    <scope>NUCLEOTIDE SEQUENCE [LARGE SCALE GENOMIC DNA]</scope>
    <source>
        <strain evidence="2 3">MM109</strain>
    </source>
</reference>
<dbReference type="OrthoDB" id="4338931at2"/>
<dbReference type="EMBL" id="CP026304">
    <property type="protein sequence ID" value="AVZ71461.1"/>
    <property type="molecule type" value="Genomic_DNA"/>
</dbReference>
<evidence type="ECO:0000313" key="2">
    <source>
        <dbReference type="EMBL" id="AVZ71461.1"/>
    </source>
</evidence>
<dbReference type="Pfam" id="PF13646">
    <property type="entry name" value="HEAT_2"/>
    <property type="match status" value="1"/>
</dbReference>
<gene>
    <name evidence="2" type="ORF">SLUN_03840</name>
</gene>
<protein>
    <recommendedName>
        <fullName evidence="4">HEAT repeat domain-containing protein</fullName>
    </recommendedName>
</protein>
<name>A0A2R4SX59_9ACTN</name>
<dbReference type="SUPFAM" id="SSF48371">
    <property type="entry name" value="ARM repeat"/>
    <property type="match status" value="1"/>
</dbReference>
<keyword evidence="3" id="KW-1185">Reference proteome</keyword>
<proteinExistence type="predicted"/>
<evidence type="ECO:0008006" key="4">
    <source>
        <dbReference type="Google" id="ProtNLM"/>
    </source>
</evidence>
<dbReference type="GeneID" id="55654398"/>
<organism evidence="2 3">
    <name type="scientific">Streptomyces lunaelactis</name>
    <dbReference type="NCBI Taxonomy" id="1535768"/>
    <lineage>
        <taxon>Bacteria</taxon>
        <taxon>Bacillati</taxon>
        <taxon>Actinomycetota</taxon>
        <taxon>Actinomycetes</taxon>
        <taxon>Kitasatosporales</taxon>
        <taxon>Streptomycetaceae</taxon>
        <taxon>Streptomyces</taxon>
    </lineage>
</organism>
<sequence>MPANHSTRTRRLVLKQRDWTEANRFAEQHSWPEEPAEDSGTGRKSRVWSLDEDTVFQVTRDRTSGEFCCFFYGSDRDELVRLLGEAEQELDVWRIPELLNEPYEETDPRMLVQSIFRLGLGAPPVHSPEFMPPLANALAHENPMVRAAAARTTAYMEWPELFPIVQAMAEGDTDQRVQAEAEKIVTVYRRAGLGDA</sequence>
<dbReference type="InterPro" id="IPR011989">
    <property type="entry name" value="ARM-like"/>
</dbReference>
<feature type="region of interest" description="Disordered" evidence="1">
    <location>
        <begin position="24"/>
        <end position="45"/>
    </location>
</feature>
<evidence type="ECO:0000256" key="1">
    <source>
        <dbReference type="SAM" id="MobiDB-lite"/>
    </source>
</evidence>
<evidence type="ECO:0000313" key="3">
    <source>
        <dbReference type="Proteomes" id="UP000244201"/>
    </source>
</evidence>
<dbReference type="AlphaFoldDB" id="A0A2R4SX59"/>
<dbReference type="Proteomes" id="UP000244201">
    <property type="component" value="Chromosome"/>
</dbReference>
<accession>A0A2R4SX59</accession>
<dbReference type="RefSeq" id="WP_108147152.1">
    <property type="nucleotide sequence ID" value="NZ_CP026304.1"/>
</dbReference>
<dbReference type="InterPro" id="IPR016024">
    <property type="entry name" value="ARM-type_fold"/>
</dbReference>
<dbReference type="KEGG" id="slk:SLUN_03840"/>